<dbReference type="GO" id="GO:0008408">
    <property type="term" value="F:3'-5' exonuclease activity"/>
    <property type="evidence" value="ECO:0007669"/>
    <property type="project" value="TreeGrafter"/>
</dbReference>
<keyword evidence="1" id="KW-0540">Nuclease</keyword>
<dbReference type="InterPro" id="IPR013520">
    <property type="entry name" value="Ribonucl_H"/>
</dbReference>
<protein>
    <submittedName>
        <fullName evidence="5">DNA polymerase-3 subunit epsilon</fullName>
    </submittedName>
</protein>
<dbReference type="SUPFAM" id="SSF53098">
    <property type="entry name" value="Ribonuclease H-like"/>
    <property type="match status" value="1"/>
</dbReference>
<dbReference type="Proteomes" id="UP000315711">
    <property type="component" value="Unassembled WGS sequence"/>
</dbReference>
<dbReference type="GO" id="GO:0005829">
    <property type="term" value="C:cytosol"/>
    <property type="evidence" value="ECO:0007669"/>
    <property type="project" value="TreeGrafter"/>
</dbReference>
<dbReference type="RefSeq" id="WP_144448560.1">
    <property type="nucleotide sequence ID" value="NZ_VLKZ01000001.1"/>
</dbReference>
<dbReference type="GO" id="GO:0003676">
    <property type="term" value="F:nucleic acid binding"/>
    <property type="evidence" value="ECO:0007669"/>
    <property type="project" value="InterPro"/>
</dbReference>
<evidence type="ECO:0000259" key="4">
    <source>
        <dbReference type="SMART" id="SM00479"/>
    </source>
</evidence>
<feature type="domain" description="Exonuclease" evidence="4">
    <location>
        <begin position="58"/>
        <end position="227"/>
    </location>
</feature>
<evidence type="ECO:0000313" key="6">
    <source>
        <dbReference type="Proteomes" id="UP000315711"/>
    </source>
</evidence>
<dbReference type="AlphaFoldDB" id="A0A562QSU5"/>
<dbReference type="NCBIfam" id="NF005836">
    <property type="entry name" value="PRK07740.1"/>
    <property type="match status" value="1"/>
</dbReference>
<dbReference type="OrthoDB" id="9804290at2"/>
<evidence type="ECO:0000313" key="5">
    <source>
        <dbReference type="EMBL" id="TWI59723.1"/>
    </source>
</evidence>
<dbReference type="InterPro" id="IPR036397">
    <property type="entry name" value="RNaseH_sf"/>
</dbReference>
<organism evidence="5 6">
    <name type="scientific">Halalkalibacter nanhaiisediminis</name>
    <dbReference type="NCBI Taxonomy" id="688079"/>
    <lineage>
        <taxon>Bacteria</taxon>
        <taxon>Bacillati</taxon>
        <taxon>Bacillota</taxon>
        <taxon>Bacilli</taxon>
        <taxon>Bacillales</taxon>
        <taxon>Bacillaceae</taxon>
        <taxon>Halalkalibacter</taxon>
    </lineage>
</organism>
<dbReference type="InterPro" id="IPR012337">
    <property type="entry name" value="RNaseH-like_sf"/>
</dbReference>
<dbReference type="FunFam" id="3.30.420.10:FF:000045">
    <property type="entry name" value="3'-5' exonuclease DinG"/>
    <property type="match status" value="1"/>
</dbReference>
<dbReference type="EMBL" id="VLKZ01000001">
    <property type="protein sequence ID" value="TWI59723.1"/>
    <property type="molecule type" value="Genomic_DNA"/>
</dbReference>
<dbReference type="PANTHER" id="PTHR30231">
    <property type="entry name" value="DNA POLYMERASE III SUBUNIT EPSILON"/>
    <property type="match status" value="1"/>
</dbReference>
<comment type="caution">
    <text evidence="5">The sequence shown here is derived from an EMBL/GenBank/DDBJ whole genome shotgun (WGS) entry which is preliminary data.</text>
</comment>
<reference evidence="5 6" key="1">
    <citation type="journal article" date="2015" name="Stand. Genomic Sci.">
        <title>Genomic Encyclopedia of Bacterial and Archaeal Type Strains, Phase III: the genomes of soil and plant-associated and newly described type strains.</title>
        <authorList>
            <person name="Whitman W.B."/>
            <person name="Woyke T."/>
            <person name="Klenk H.P."/>
            <person name="Zhou Y."/>
            <person name="Lilburn T.G."/>
            <person name="Beck B.J."/>
            <person name="De Vos P."/>
            <person name="Vandamme P."/>
            <person name="Eisen J.A."/>
            <person name="Garrity G."/>
            <person name="Hugenholtz P."/>
            <person name="Kyrpides N.C."/>
        </authorList>
    </citation>
    <scope>NUCLEOTIDE SEQUENCE [LARGE SCALE GENOMIC DNA]</scope>
    <source>
        <strain evidence="5 6">CGMCC 1.10116</strain>
    </source>
</reference>
<name>A0A562QSU5_9BACI</name>
<dbReference type="Pfam" id="PF00929">
    <property type="entry name" value="RNase_T"/>
    <property type="match status" value="1"/>
</dbReference>
<proteinExistence type="predicted"/>
<dbReference type="CDD" id="cd06127">
    <property type="entry name" value="DEDDh"/>
    <property type="match status" value="1"/>
</dbReference>
<evidence type="ECO:0000256" key="1">
    <source>
        <dbReference type="ARBA" id="ARBA00022722"/>
    </source>
</evidence>
<dbReference type="Gene3D" id="3.30.420.10">
    <property type="entry name" value="Ribonuclease H-like superfamily/Ribonuclease H"/>
    <property type="match status" value="1"/>
</dbReference>
<sequence>MVMNSMVQLMKQLSGKLSPNIYTSLQQQSAAERLSHLRQIQRELKKEDVLDIDIAELPFVIFDLETSGFYPDKGDCILSIGAVKMKGSEILDEETFYSTVKCEKPPSDEVLQLTGLTMEELSISPPLPDVLTSFYQFIGHSTLVAHHASHEKSFMTHATWQTLRATFLHRIIDTSFLTKVVVPEKKLVTLDECCRHFDIPVQSRHHAKEDALMTAKLWRENIYLAKEAGFHTLRDVYTFLAKGRI</sequence>
<keyword evidence="2" id="KW-0378">Hydrolase</keyword>
<keyword evidence="6" id="KW-1185">Reference proteome</keyword>
<evidence type="ECO:0000256" key="2">
    <source>
        <dbReference type="ARBA" id="ARBA00022801"/>
    </source>
</evidence>
<gene>
    <name evidence="5" type="ORF">IQ10_00144</name>
</gene>
<dbReference type="PANTHER" id="PTHR30231:SF4">
    <property type="entry name" value="PROTEIN NEN2"/>
    <property type="match status" value="1"/>
</dbReference>
<evidence type="ECO:0000256" key="3">
    <source>
        <dbReference type="ARBA" id="ARBA00022839"/>
    </source>
</evidence>
<accession>A0A562QSU5</accession>
<dbReference type="SMART" id="SM00479">
    <property type="entry name" value="EXOIII"/>
    <property type="match status" value="1"/>
</dbReference>
<keyword evidence="3" id="KW-0269">Exonuclease</keyword>